<keyword evidence="5" id="KW-0503">Monooxygenase</keyword>
<dbReference type="Gene3D" id="3.50.50.60">
    <property type="entry name" value="FAD/NAD(P)-binding domain"/>
    <property type="match status" value="1"/>
</dbReference>
<keyword evidence="4" id="KW-0560">Oxidoreductase</keyword>
<reference evidence="7" key="1">
    <citation type="journal article" date="2021" name="Nat. Commun.">
        <title>Genetic determinants of endophytism in the Arabidopsis root mycobiome.</title>
        <authorList>
            <person name="Mesny F."/>
            <person name="Miyauchi S."/>
            <person name="Thiergart T."/>
            <person name="Pickel B."/>
            <person name="Atanasova L."/>
            <person name="Karlsson M."/>
            <person name="Huettel B."/>
            <person name="Barry K.W."/>
            <person name="Haridas S."/>
            <person name="Chen C."/>
            <person name="Bauer D."/>
            <person name="Andreopoulos W."/>
            <person name="Pangilinan J."/>
            <person name="LaButti K."/>
            <person name="Riley R."/>
            <person name="Lipzen A."/>
            <person name="Clum A."/>
            <person name="Drula E."/>
            <person name="Henrissat B."/>
            <person name="Kohler A."/>
            <person name="Grigoriev I.V."/>
            <person name="Martin F.M."/>
            <person name="Hacquard S."/>
        </authorList>
    </citation>
    <scope>NUCLEOTIDE SEQUENCE</scope>
    <source>
        <strain evidence="7">MPI-CAGE-CH-0243</strain>
    </source>
</reference>
<proteinExistence type="predicted"/>
<dbReference type="PANTHER" id="PTHR47178">
    <property type="entry name" value="MONOOXYGENASE, FAD-BINDING"/>
    <property type="match status" value="1"/>
</dbReference>
<comment type="cofactor">
    <cofactor evidence="1">
        <name>FAD</name>
        <dbReference type="ChEBI" id="CHEBI:57692"/>
    </cofactor>
</comment>
<dbReference type="GO" id="GO:0004497">
    <property type="term" value="F:monooxygenase activity"/>
    <property type="evidence" value="ECO:0007669"/>
    <property type="project" value="UniProtKB-KW"/>
</dbReference>
<dbReference type="EMBL" id="JAGMWT010000026">
    <property type="protein sequence ID" value="KAH7110813.1"/>
    <property type="molecule type" value="Genomic_DNA"/>
</dbReference>
<evidence type="ECO:0000259" key="6">
    <source>
        <dbReference type="Pfam" id="PF01494"/>
    </source>
</evidence>
<organism evidence="7 8">
    <name type="scientific">Dendryphion nanum</name>
    <dbReference type="NCBI Taxonomy" id="256645"/>
    <lineage>
        <taxon>Eukaryota</taxon>
        <taxon>Fungi</taxon>
        <taxon>Dikarya</taxon>
        <taxon>Ascomycota</taxon>
        <taxon>Pezizomycotina</taxon>
        <taxon>Dothideomycetes</taxon>
        <taxon>Pleosporomycetidae</taxon>
        <taxon>Pleosporales</taxon>
        <taxon>Torulaceae</taxon>
        <taxon>Dendryphion</taxon>
    </lineage>
</organism>
<dbReference type="GO" id="GO:0071949">
    <property type="term" value="F:FAD binding"/>
    <property type="evidence" value="ECO:0007669"/>
    <property type="project" value="InterPro"/>
</dbReference>
<keyword evidence="3" id="KW-0274">FAD</keyword>
<keyword evidence="8" id="KW-1185">Reference proteome</keyword>
<dbReference type="PANTHER" id="PTHR47178:SF3">
    <property type="entry name" value="FAD-BINDING DOMAIN-CONTAINING PROTEIN"/>
    <property type="match status" value="1"/>
</dbReference>
<comment type="caution">
    <text evidence="7">The sequence shown here is derived from an EMBL/GenBank/DDBJ whole genome shotgun (WGS) entry which is preliminary data.</text>
</comment>
<evidence type="ECO:0000313" key="8">
    <source>
        <dbReference type="Proteomes" id="UP000700596"/>
    </source>
</evidence>
<accession>A0A9P9D1C7</accession>
<protein>
    <recommendedName>
        <fullName evidence="6">FAD-binding domain-containing protein</fullName>
    </recommendedName>
</protein>
<dbReference type="Proteomes" id="UP000700596">
    <property type="component" value="Unassembled WGS sequence"/>
</dbReference>
<dbReference type="AlphaFoldDB" id="A0A9P9D1C7"/>
<dbReference type="OrthoDB" id="47494at2759"/>
<evidence type="ECO:0000256" key="2">
    <source>
        <dbReference type="ARBA" id="ARBA00022630"/>
    </source>
</evidence>
<dbReference type="Pfam" id="PF01494">
    <property type="entry name" value="FAD_binding_3"/>
    <property type="match status" value="1"/>
</dbReference>
<evidence type="ECO:0000256" key="3">
    <source>
        <dbReference type="ARBA" id="ARBA00022827"/>
    </source>
</evidence>
<name>A0A9P9D1C7_9PLEO</name>
<evidence type="ECO:0000256" key="4">
    <source>
        <dbReference type="ARBA" id="ARBA00023002"/>
    </source>
</evidence>
<evidence type="ECO:0000256" key="1">
    <source>
        <dbReference type="ARBA" id="ARBA00001974"/>
    </source>
</evidence>
<evidence type="ECO:0000313" key="7">
    <source>
        <dbReference type="EMBL" id="KAH7110813.1"/>
    </source>
</evidence>
<feature type="domain" description="FAD-binding" evidence="6">
    <location>
        <begin position="109"/>
        <end position="341"/>
    </location>
</feature>
<dbReference type="SUPFAM" id="SSF51905">
    <property type="entry name" value="FAD/NAD(P)-binding domain"/>
    <property type="match status" value="1"/>
</dbReference>
<keyword evidence="2" id="KW-0285">Flavoprotein</keyword>
<dbReference type="PRINTS" id="PR00420">
    <property type="entry name" value="RNGMNOXGNASE"/>
</dbReference>
<gene>
    <name evidence="7" type="ORF">B0J11DRAFT_586016</name>
</gene>
<dbReference type="InterPro" id="IPR002938">
    <property type="entry name" value="FAD-bd"/>
</dbReference>
<evidence type="ECO:0000256" key="5">
    <source>
        <dbReference type="ARBA" id="ARBA00023033"/>
    </source>
</evidence>
<dbReference type="InterPro" id="IPR036188">
    <property type="entry name" value="FAD/NAD-bd_sf"/>
</dbReference>
<sequence>MAHALQMQGLRVTVFEQDESLQARPRDWNLGMFKNQTQLYECLPEHLRKQIEAAEVDGLGAAADEIMPVYDGASGEILKRIPLAHNVRLARKRLLEILSADINIKYGKRLKEVSSDRKLATAMFEDGTLEMGNLLIGADGAHSVVRDFLVGSEDGSVVNLPFVVSSCIAKLPIEAAVKFKEYARRLMVVFHPHGYFNWIGIHDARGDSSPGEWMFMMMMSWVPSDDSHDIRSLQGDSILADLKQRAQSFEEGIRFIWQSIPEGTQCWHNRLSHWIPREWDNINATVTLTGDAAHPMTFHRGRGFNDAVNDAALFARKIKEHGISVAAVSAYEKELVSYAREAVQDSTDTSMLFHDWQKLVQSPLLKKN</sequence>